<comment type="caution">
    <text evidence="6">The sequence shown here is derived from an EMBL/GenBank/DDBJ whole genome shotgun (WGS) entry which is preliminary data.</text>
</comment>
<evidence type="ECO:0000256" key="1">
    <source>
        <dbReference type="ARBA" id="ARBA00022669"/>
    </source>
</evidence>
<dbReference type="SUPFAM" id="SSF55486">
    <property type="entry name" value="Metalloproteases ('zincins'), catalytic domain"/>
    <property type="match status" value="1"/>
</dbReference>
<dbReference type="GO" id="GO:0008061">
    <property type="term" value="F:chitin binding"/>
    <property type="evidence" value="ECO:0007669"/>
    <property type="project" value="UniProtKB-KW"/>
</dbReference>
<feature type="compositionally biased region" description="Low complexity" evidence="3">
    <location>
        <begin position="480"/>
        <end position="509"/>
    </location>
</feature>
<evidence type="ECO:0000313" key="6">
    <source>
        <dbReference type="EMBL" id="GMG36876.1"/>
    </source>
</evidence>
<accession>A0AAN4YYG0</accession>
<evidence type="ECO:0000256" key="2">
    <source>
        <dbReference type="ARBA" id="ARBA00023026"/>
    </source>
</evidence>
<dbReference type="PANTHER" id="PTHR34997:SF1">
    <property type="entry name" value="PEPTIDOGLYCAN-BINDING LYSIN DOMAIN"/>
    <property type="match status" value="1"/>
</dbReference>
<feature type="region of interest" description="Disordered" evidence="3">
    <location>
        <begin position="480"/>
        <end position="554"/>
    </location>
</feature>
<dbReference type="Proteomes" id="UP001165205">
    <property type="component" value="Unassembled WGS sequence"/>
</dbReference>
<dbReference type="PANTHER" id="PTHR34997">
    <property type="entry name" value="AM15"/>
    <property type="match status" value="1"/>
</dbReference>
<dbReference type="CDD" id="cd00118">
    <property type="entry name" value="LysM"/>
    <property type="match status" value="1"/>
</dbReference>
<dbReference type="PROSITE" id="PS51782">
    <property type="entry name" value="LYSM"/>
    <property type="match status" value="1"/>
</dbReference>
<feature type="transmembrane region" description="Helical" evidence="4">
    <location>
        <begin position="20"/>
        <end position="43"/>
    </location>
</feature>
<dbReference type="InterPro" id="IPR052210">
    <property type="entry name" value="LysM1-like"/>
</dbReference>
<dbReference type="EMBL" id="BSYA01000216">
    <property type="protein sequence ID" value="GMG36876.1"/>
    <property type="molecule type" value="Genomic_DNA"/>
</dbReference>
<feature type="compositionally biased region" description="Low complexity" evidence="3">
    <location>
        <begin position="521"/>
        <end position="531"/>
    </location>
</feature>
<dbReference type="SUPFAM" id="SSF54106">
    <property type="entry name" value="LysM domain"/>
    <property type="match status" value="1"/>
</dbReference>
<evidence type="ECO:0000313" key="7">
    <source>
        <dbReference type="Proteomes" id="UP001165205"/>
    </source>
</evidence>
<name>A0AAN4YYG0_ASPOZ</name>
<dbReference type="InterPro" id="IPR018392">
    <property type="entry name" value="LysM"/>
</dbReference>
<sequence length="583" mass="65947">MMAEGKRPNLRVPLSKIKNLLLSMGIMATGFVLNLLFLLSLFFASLSNAGHSAWEAGATTVTSEWIHMDPSPEYRTWEDQTIRYAFNSPETKENVEYDVKAAWSLWLAAGLPETYRFVETTKAWCDATPDNCLLIIQDDDPPSLFTSLGRSRIEPWDRIAMYLNFEGQDEEYIRALMITHEIGHAWGLIHEHQNPLLWQFAYRETRTDSLVQFYCANVQGYDEVARQFSDDTLELWSENGPCRNQDRAIDLDFLAADILPWAARKQQPHRLWPLDSDVDWESIMIYASHTFGRKDEHDVPKLTLVRTHELQEIPEPLIPTQLDVKGLQHIYHPVYGKFREVFHNDPDSPWMPFYKYPLSSSPLSPRLCLNISFPSRLMTMAPFQLTLSLLLAVITASANAVSTTWEAHPSHPTLPGTAPNCNKWYTAKKDDDCSTVQRDYGISADDFFRWNPSVSKDCKKNFWVDTSYCVGVGPAITTETPTPTVPTADGSSTTTTSIQTTKTTPIISTPGDNGTSTGKATYTFNHPTTTWTPPPPPSETAWPPTKTQPGQPTSCTKWHEVMIGDTCDIITSLYSSWMSKEDL</sequence>
<evidence type="ECO:0000256" key="3">
    <source>
        <dbReference type="SAM" id="MobiDB-lite"/>
    </source>
</evidence>
<dbReference type="GO" id="GO:0008237">
    <property type="term" value="F:metallopeptidase activity"/>
    <property type="evidence" value="ECO:0007669"/>
    <property type="project" value="InterPro"/>
</dbReference>
<organism evidence="6 7">
    <name type="scientific">Aspergillus oryzae</name>
    <name type="common">Yellow koji mold</name>
    <dbReference type="NCBI Taxonomy" id="5062"/>
    <lineage>
        <taxon>Eukaryota</taxon>
        <taxon>Fungi</taxon>
        <taxon>Dikarya</taxon>
        <taxon>Ascomycota</taxon>
        <taxon>Pezizomycotina</taxon>
        <taxon>Eurotiomycetes</taxon>
        <taxon>Eurotiomycetidae</taxon>
        <taxon>Eurotiales</taxon>
        <taxon>Aspergillaceae</taxon>
        <taxon>Aspergillus</taxon>
        <taxon>Aspergillus subgen. Circumdati</taxon>
    </lineage>
</organism>
<dbReference type="AlphaFoldDB" id="A0AAN4YYG0"/>
<keyword evidence="4" id="KW-1133">Transmembrane helix</keyword>
<protein>
    <submittedName>
        <fullName evidence="6">Unnamed protein product</fullName>
    </submittedName>
</protein>
<keyword evidence="1" id="KW-0147">Chitin-binding</keyword>
<keyword evidence="4" id="KW-0812">Transmembrane</keyword>
<reference evidence="6" key="1">
    <citation type="submission" date="2023-04" db="EMBL/GenBank/DDBJ databases">
        <title>Aspergillus oryzae NBRC 4228.</title>
        <authorList>
            <person name="Ichikawa N."/>
            <person name="Sato H."/>
            <person name="Tonouchi N."/>
        </authorList>
    </citation>
    <scope>NUCLEOTIDE SEQUENCE</scope>
    <source>
        <strain evidence="6">NBRC 4228</strain>
    </source>
</reference>
<dbReference type="InterPro" id="IPR036779">
    <property type="entry name" value="LysM_dom_sf"/>
</dbReference>
<dbReference type="Gene3D" id="3.10.350.10">
    <property type="entry name" value="LysM domain"/>
    <property type="match status" value="1"/>
</dbReference>
<evidence type="ECO:0000259" key="5">
    <source>
        <dbReference type="PROSITE" id="PS51782"/>
    </source>
</evidence>
<keyword evidence="4" id="KW-0472">Membrane</keyword>
<keyword evidence="2" id="KW-0843">Virulence</keyword>
<proteinExistence type="predicted"/>
<dbReference type="Gene3D" id="3.40.390.10">
    <property type="entry name" value="Collagenase (Catalytic Domain)"/>
    <property type="match status" value="1"/>
</dbReference>
<gene>
    <name evidence="6" type="ORF">Aory04_001184200</name>
</gene>
<evidence type="ECO:0000256" key="4">
    <source>
        <dbReference type="SAM" id="Phobius"/>
    </source>
</evidence>
<feature type="compositionally biased region" description="Polar residues" evidence="3">
    <location>
        <begin position="510"/>
        <end position="520"/>
    </location>
</feature>
<dbReference type="InterPro" id="IPR024079">
    <property type="entry name" value="MetalloPept_cat_dom_sf"/>
</dbReference>
<feature type="domain" description="LysM" evidence="5">
    <location>
        <begin position="423"/>
        <end position="470"/>
    </location>
</feature>